<keyword evidence="6" id="KW-1185">Reference proteome</keyword>
<organism evidence="5 6">
    <name type="scientific">Candidatus Rhabdochlamydia oedothoracis</name>
    <dbReference type="NCBI Taxonomy" id="2720720"/>
    <lineage>
        <taxon>Bacteria</taxon>
        <taxon>Pseudomonadati</taxon>
        <taxon>Chlamydiota</taxon>
        <taxon>Chlamydiia</taxon>
        <taxon>Parachlamydiales</taxon>
        <taxon>Candidatus Rhabdochlamydiaceae</taxon>
        <taxon>Candidatus Rhabdochlamydia</taxon>
    </lineage>
</organism>
<evidence type="ECO:0000313" key="6">
    <source>
        <dbReference type="Proteomes" id="UP000826014"/>
    </source>
</evidence>
<keyword evidence="3" id="KW-0406">Ion transport</keyword>
<evidence type="ECO:0000256" key="3">
    <source>
        <dbReference type="ARBA" id="ARBA00023065"/>
    </source>
</evidence>
<dbReference type="Proteomes" id="UP000826014">
    <property type="component" value="Chromosome"/>
</dbReference>
<keyword evidence="4" id="KW-0175">Coiled coil</keyword>
<dbReference type="NCBIfam" id="NF002565">
    <property type="entry name" value="PRK02195.1"/>
    <property type="match status" value="1"/>
</dbReference>
<gene>
    <name evidence="5" type="ORF">RHABOEDO_000837</name>
</gene>
<dbReference type="Gene3D" id="1.10.287.3240">
    <property type="match status" value="1"/>
</dbReference>
<sequence>MAEIKLTKMELRIQQLKLEQLRKYLPTLQMKKSMLQLEVSHAALEIDRFVSHLGVKQERARKYAQLLTDPSFDRLVNATQIENREVLYDNIAGINVPKLGKIDFEKTQYSLFDTPLWFESVLSDIRDLIVARERVQIAKQKKQVLERELKEVSIRVNLFEKILIPRARGNIRKIKIFLSDQQLAAVSQAKIAKKKIYQRSLEVNL</sequence>
<evidence type="ECO:0000256" key="1">
    <source>
        <dbReference type="ARBA" id="ARBA00005850"/>
    </source>
</evidence>
<dbReference type="InterPro" id="IPR002699">
    <property type="entry name" value="V_ATPase_D"/>
</dbReference>
<dbReference type="NCBIfam" id="TIGR00309">
    <property type="entry name" value="V_ATPase_subD"/>
    <property type="match status" value="1"/>
</dbReference>
<reference evidence="5 6" key="1">
    <citation type="journal article" date="2022" name="bioRxiv">
        <title>Ecology and evolution of chlamydial symbionts of arthropods.</title>
        <authorList>
            <person name="Halter T."/>
            <person name="Koestlbacher S."/>
            <person name="Collingro A."/>
            <person name="Sixt B.S."/>
            <person name="Toenshoff E.R."/>
            <person name="Hendrickx F."/>
            <person name="Kostanjsek R."/>
            <person name="Horn M."/>
        </authorList>
    </citation>
    <scope>NUCLEOTIDE SEQUENCE [LARGE SCALE GENOMIC DNA]</scope>
    <source>
        <strain evidence="5">W744xW776</strain>
    </source>
</reference>
<keyword evidence="2" id="KW-0813">Transport</keyword>
<dbReference type="EMBL" id="CP075587">
    <property type="protein sequence ID" value="QYF48643.1"/>
    <property type="molecule type" value="Genomic_DNA"/>
</dbReference>
<comment type="similarity">
    <text evidence="1">Belongs to the V-ATPase D subunit family.</text>
</comment>
<evidence type="ECO:0000256" key="2">
    <source>
        <dbReference type="ARBA" id="ARBA00022448"/>
    </source>
</evidence>
<evidence type="ECO:0000313" key="5">
    <source>
        <dbReference type="EMBL" id="QYF48643.1"/>
    </source>
</evidence>
<name>A0ABX8V096_9BACT</name>
<feature type="coiled-coil region" evidence="4">
    <location>
        <begin position="128"/>
        <end position="155"/>
    </location>
</feature>
<dbReference type="Pfam" id="PF01813">
    <property type="entry name" value="ATP-synt_D"/>
    <property type="match status" value="1"/>
</dbReference>
<evidence type="ECO:0000256" key="4">
    <source>
        <dbReference type="SAM" id="Coils"/>
    </source>
</evidence>
<dbReference type="RefSeq" id="WP_215217074.1">
    <property type="nucleotide sequence ID" value="NZ_CP075587.1"/>
</dbReference>
<proteinExistence type="inferred from homology"/>
<protein>
    <submittedName>
        <fullName evidence="5">V-type ATP synthase subunit D</fullName>
    </submittedName>
</protein>
<accession>A0ABX8V096</accession>